<dbReference type="InterPro" id="IPR009061">
    <property type="entry name" value="DNA-bd_dom_put_sf"/>
</dbReference>
<accession>A0A2K2TLD4</accession>
<dbReference type="SUPFAM" id="SSF46955">
    <property type="entry name" value="Putative DNA-binding domain"/>
    <property type="match status" value="1"/>
</dbReference>
<dbReference type="AlphaFoldDB" id="A0A2K2TLD4"/>
<evidence type="ECO:0000313" key="5">
    <source>
        <dbReference type="Proteomes" id="UP000466799"/>
    </source>
</evidence>
<dbReference type="Pfam" id="PF13411">
    <property type="entry name" value="MerR_1"/>
    <property type="match status" value="1"/>
</dbReference>
<gene>
    <name evidence="3" type="ORF">C1Y38_00505</name>
    <name evidence="2" type="ORF">GC247_02670</name>
</gene>
<evidence type="ECO:0000313" key="2">
    <source>
        <dbReference type="EMBL" id="MPQ34837.1"/>
    </source>
</evidence>
<comment type="caution">
    <text evidence="3">The sequence shown here is derived from an EMBL/GenBank/DDBJ whole genome shotgun (WGS) entry which is preliminary data.</text>
</comment>
<dbReference type="EMBL" id="POTQ01000001">
    <property type="protein sequence ID" value="PNV58792.1"/>
    <property type="molecule type" value="Genomic_DNA"/>
</dbReference>
<proteinExistence type="predicted"/>
<dbReference type="GO" id="GO:0006355">
    <property type="term" value="P:regulation of DNA-templated transcription"/>
    <property type="evidence" value="ECO:0007669"/>
    <property type="project" value="InterPro"/>
</dbReference>
<dbReference type="CDD" id="cd01105">
    <property type="entry name" value="HTH_GlnR-like"/>
    <property type="match status" value="1"/>
</dbReference>
<evidence type="ECO:0000259" key="1">
    <source>
        <dbReference type="PROSITE" id="PS50937"/>
    </source>
</evidence>
<protein>
    <submittedName>
        <fullName evidence="3">MerR family transcriptional regulator</fullName>
    </submittedName>
</protein>
<sequence length="175" mass="20454">MEIFVKLFDKDYAKLDNNPVLFRKLRGGIGVSLASIYRKRFIKANLRLSMRELAEAAEVSPSQLRYWERKGYIHSEQTQENSSHKYQLATLFQVMGIKYYLDEGYTLPVAVAKEDERRSQMKDFQRFIIDRVFEIEATKEGTRIDLGPLADDPKKSVEAIVKEDDHVELRLFDTK</sequence>
<dbReference type="EMBL" id="WHJL01000013">
    <property type="protein sequence ID" value="MPQ34837.1"/>
    <property type="molecule type" value="Genomic_DNA"/>
</dbReference>
<dbReference type="Proteomes" id="UP000236514">
    <property type="component" value="Unassembled WGS sequence"/>
</dbReference>
<dbReference type="Gene3D" id="1.10.1660.10">
    <property type="match status" value="1"/>
</dbReference>
<dbReference type="InterPro" id="IPR000551">
    <property type="entry name" value="MerR-type_HTH_dom"/>
</dbReference>
<dbReference type="GO" id="GO:0003677">
    <property type="term" value="F:DNA binding"/>
    <property type="evidence" value="ECO:0007669"/>
    <property type="project" value="InterPro"/>
</dbReference>
<reference evidence="3 4" key="1">
    <citation type="submission" date="2018-01" db="EMBL/GenBank/DDBJ databases">
        <title>Draft genome sequence of the feruloyl esterase-producing strain Lactobacillus fermentum CRL 1446, isolated from artisanal goat milk cheese.</title>
        <authorList>
            <person name="Abeijon Mukdsi M.C."/>
            <person name="Saavedra L."/>
            <person name="Gauffin Cano M.P."/>
            <person name="Hebert E.M."/>
            <person name="Medina R.B."/>
        </authorList>
    </citation>
    <scope>NUCLEOTIDE SEQUENCE [LARGE SCALE GENOMIC DNA]</scope>
    <source>
        <strain evidence="3 4">CRL 1446</strain>
    </source>
</reference>
<feature type="domain" description="HTH merR-type" evidence="1">
    <location>
        <begin position="47"/>
        <end position="71"/>
    </location>
</feature>
<organism evidence="3 4">
    <name type="scientific">Limosilactobacillus fermentum</name>
    <name type="common">Lactobacillus fermentum</name>
    <dbReference type="NCBI Taxonomy" id="1613"/>
    <lineage>
        <taxon>Bacteria</taxon>
        <taxon>Bacillati</taxon>
        <taxon>Bacillota</taxon>
        <taxon>Bacilli</taxon>
        <taxon>Lactobacillales</taxon>
        <taxon>Lactobacillaceae</taxon>
        <taxon>Limosilactobacillus</taxon>
    </lineage>
</organism>
<evidence type="ECO:0000313" key="3">
    <source>
        <dbReference type="EMBL" id="PNV58792.1"/>
    </source>
</evidence>
<dbReference type="OrthoDB" id="9806513at2"/>
<evidence type="ECO:0000313" key="4">
    <source>
        <dbReference type="Proteomes" id="UP000236514"/>
    </source>
</evidence>
<dbReference type="Proteomes" id="UP000466799">
    <property type="component" value="Unassembled WGS sequence"/>
</dbReference>
<dbReference type="PROSITE" id="PS50937">
    <property type="entry name" value="HTH_MERR_2"/>
    <property type="match status" value="1"/>
</dbReference>
<name>A0A2K2TLD4_LIMFE</name>
<reference evidence="2 5" key="2">
    <citation type="submission" date="2019-10" db="EMBL/GenBank/DDBJ databases">
        <title>Genome Sequencing and assembly of Lactobacillus fermentum I2, a lactic acid bacteria.</title>
        <authorList>
            <person name="Lopes L.S."/>
            <person name="Persinoti G.F."/>
            <person name="Riano-Pachon D.M."/>
            <person name="Labate C.A."/>
        </authorList>
    </citation>
    <scope>NUCLEOTIDE SEQUENCE [LARGE SCALE GENOMIC DNA]</scope>
    <source>
        <strain evidence="2 5">I2</strain>
    </source>
</reference>